<name>A0A1G6HMA1_9MICO</name>
<dbReference type="Proteomes" id="UP000183203">
    <property type="component" value="Unassembled WGS sequence"/>
</dbReference>
<gene>
    <name evidence="1" type="ORF">SAMN05216418_1344</name>
</gene>
<sequence>MMFAEADDERAKKLADALTARLTQRKVDEETATRAWIADARANAGAAAAARRYENVEARFGADRTAREAEYIERIANL</sequence>
<dbReference type="RefSeq" id="WP_139168020.1">
    <property type="nucleotide sequence ID" value="NZ_FMYG01000002.1"/>
</dbReference>
<reference evidence="1 2" key="1">
    <citation type="submission" date="2016-09" db="EMBL/GenBank/DDBJ databases">
        <authorList>
            <person name="Capua I."/>
            <person name="De Benedictis P."/>
            <person name="Joannis T."/>
            <person name="Lombin L.H."/>
            <person name="Cattoli G."/>
        </authorList>
    </citation>
    <scope>NUCLEOTIDE SEQUENCE [LARGE SCALE GENOMIC DNA]</scope>
    <source>
        <strain evidence="1 2">NIO-1002</strain>
    </source>
</reference>
<evidence type="ECO:0000313" key="2">
    <source>
        <dbReference type="Proteomes" id="UP000183203"/>
    </source>
</evidence>
<protein>
    <submittedName>
        <fullName evidence="1">Uncharacterized protein</fullName>
    </submittedName>
</protein>
<proteinExistence type="predicted"/>
<dbReference type="AlphaFoldDB" id="A0A1G6HMA1"/>
<dbReference type="EMBL" id="FMYG01000002">
    <property type="protein sequence ID" value="SDB95389.1"/>
    <property type="molecule type" value="Genomic_DNA"/>
</dbReference>
<organism evidence="1 2">
    <name type="scientific">Microbacterium enclense</name>
    <dbReference type="NCBI Taxonomy" id="993073"/>
    <lineage>
        <taxon>Bacteria</taxon>
        <taxon>Bacillati</taxon>
        <taxon>Actinomycetota</taxon>
        <taxon>Actinomycetes</taxon>
        <taxon>Micrococcales</taxon>
        <taxon>Microbacteriaceae</taxon>
        <taxon>Microbacterium</taxon>
    </lineage>
</organism>
<accession>A0A1G6HMA1</accession>
<evidence type="ECO:0000313" key="1">
    <source>
        <dbReference type="EMBL" id="SDB95389.1"/>
    </source>
</evidence>